<dbReference type="GO" id="GO:0003899">
    <property type="term" value="F:DNA-directed RNA polymerase activity"/>
    <property type="evidence" value="ECO:0007669"/>
    <property type="project" value="UniProtKB-EC"/>
</dbReference>
<keyword evidence="4" id="KW-0548">Nucleotidyltransferase</keyword>
<dbReference type="Gene3D" id="1.10.40.90">
    <property type="match status" value="1"/>
</dbReference>
<accession>X1D5F2</accession>
<dbReference type="SMART" id="SM00663">
    <property type="entry name" value="RPOLA_N"/>
    <property type="match status" value="1"/>
</dbReference>
<evidence type="ECO:0000256" key="2">
    <source>
        <dbReference type="ARBA" id="ARBA00022478"/>
    </source>
</evidence>
<dbReference type="Pfam" id="PF00623">
    <property type="entry name" value="RNA_pol_Rpb1_2"/>
    <property type="match status" value="1"/>
</dbReference>
<keyword evidence="5" id="KW-0804">Transcription</keyword>
<evidence type="ECO:0000313" key="8">
    <source>
        <dbReference type="EMBL" id="GAG91706.1"/>
    </source>
</evidence>
<keyword evidence="2" id="KW-0240">DNA-directed RNA polymerase</keyword>
<keyword evidence="3" id="KW-0808">Transferase</keyword>
<dbReference type="InterPro" id="IPR007066">
    <property type="entry name" value="RNA_pol_Rpb1_3"/>
</dbReference>
<dbReference type="InterPro" id="IPR006592">
    <property type="entry name" value="RNA_pol_N"/>
</dbReference>
<gene>
    <name evidence="8" type="ORF">S01H4_42509</name>
</gene>
<feature type="domain" description="RNA polymerase N-terminal" evidence="7">
    <location>
        <begin position="1"/>
        <end position="137"/>
    </location>
</feature>
<dbReference type="SUPFAM" id="SSF64484">
    <property type="entry name" value="beta and beta-prime subunits of DNA dependent RNA-polymerase"/>
    <property type="match status" value="1"/>
</dbReference>
<evidence type="ECO:0000256" key="3">
    <source>
        <dbReference type="ARBA" id="ARBA00022679"/>
    </source>
</evidence>
<dbReference type="PANTHER" id="PTHR19376">
    <property type="entry name" value="DNA-DIRECTED RNA POLYMERASE"/>
    <property type="match status" value="1"/>
</dbReference>
<organism evidence="8">
    <name type="scientific">marine sediment metagenome</name>
    <dbReference type="NCBI Taxonomy" id="412755"/>
    <lineage>
        <taxon>unclassified sequences</taxon>
        <taxon>metagenomes</taxon>
        <taxon>ecological metagenomes</taxon>
    </lineage>
</organism>
<evidence type="ECO:0000259" key="7">
    <source>
        <dbReference type="SMART" id="SM00663"/>
    </source>
</evidence>
<comment type="catalytic activity">
    <reaction evidence="6">
        <text>RNA(n) + a ribonucleoside 5'-triphosphate = RNA(n+1) + diphosphate</text>
        <dbReference type="Rhea" id="RHEA:21248"/>
        <dbReference type="Rhea" id="RHEA-COMP:14527"/>
        <dbReference type="Rhea" id="RHEA-COMP:17342"/>
        <dbReference type="ChEBI" id="CHEBI:33019"/>
        <dbReference type="ChEBI" id="CHEBI:61557"/>
        <dbReference type="ChEBI" id="CHEBI:140395"/>
        <dbReference type="EC" id="2.7.7.6"/>
    </reaction>
</comment>
<dbReference type="InterPro" id="IPR000722">
    <property type="entry name" value="RNA_pol_asu"/>
</dbReference>
<comment type="caution">
    <text evidence="8">The sequence shown here is derived from an EMBL/GenBank/DDBJ whole genome shotgun (WGS) entry which is preliminary data.</text>
</comment>
<name>X1D5F2_9ZZZZ</name>
<dbReference type="Gene3D" id="1.10.274.100">
    <property type="entry name" value="RNA polymerase Rpb1, domain 3"/>
    <property type="match status" value="2"/>
</dbReference>
<sequence length="285" mass="32269">KPFLLKEIIYQGYATNIKSAKNYFESKDPAIYDILEKVVQQYPILLNRAPTLHKLSILAFYPVLTDDIAIHLHPCVCQGYNADFDGDAMGVFIPLSKKAIEEAKTYMLPSQNLLKPADGSLIAIPNKEMVLGLYYLTTIDVDKQDLDNKSKKAFGSMKEVMIAYELEKVELREPILLKKESKIIETSVGRVILNLKLPESMRFINYVIKATNLKDLIKKALGKMEQIEVANLIDELKDLGFQASTYYAGASFSVLDCIIYDKKEQIVKEAEEATAEIEKTICRAW</sequence>
<dbReference type="Gene3D" id="2.40.40.20">
    <property type="match status" value="1"/>
</dbReference>
<dbReference type="PANTHER" id="PTHR19376:SF54">
    <property type="entry name" value="DNA-DIRECTED RNA POLYMERASE SUBUNIT BETA"/>
    <property type="match status" value="1"/>
</dbReference>
<feature type="non-terminal residue" evidence="8">
    <location>
        <position position="1"/>
    </location>
</feature>
<dbReference type="Pfam" id="PF04983">
    <property type="entry name" value="RNA_pol_Rpb1_3"/>
    <property type="match status" value="1"/>
</dbReference>
<dbReference type="InterPro" id="IPR042102">
    <property type="entry name" value="RNA_pol_Rpb1_3_sf"/>
</dbReference>
<proteinExistence type="predicted"/>
<dbReference type="EC" id="2.7.7.6" evidence="1"/>
<dbReference type="EMBL" id="BART01023351">
    <property type="protein sequence ID" value="GAG91706.1"/>
    <property type="molecule type" value="Genomic_DNA"/>
</dbReference>
<dbReference type="GO" id="GO:0006351">
    <property type="term" value="P:DNA-templated transcription"/>
    <property type="evidence" value="ECO:0007669"/>
    <property type="project" value="InterPro"/>
</dbReference>
<protein>
    <recommendedName>
        <fullName evidence="1">DNA-directed RNA polymerase</fullName>
        <ecNumber evidence="1">2.7.7.6</ecNumber>
    </recommendedName>
</protein>
<dbReference type="GO" id="GO:0003677">
    <property type="term" value="F:DNA binding"/>
    <property type="evidence" value="ECO:0007669"/>
    <property type="project" value="InterPro"/>
</dbReference>
<evidence type="ECO:0000256" key="1">
    <source>
        <dbReference type="ARBA" id="ARBA00012418"/>
    </source>
</evidence>
<dbReference type="AlphaFoldDB" id="X1D5F2"/>
<reference evidence="8" key="1">
    <citation type="journal article" date="2014" name="Front. Microbiol.">
        <title>High frequency of phylogenetically diverse reductive dehalogenase-homologous genes in deep subseafloor sedimentary metagenomes.</title>
        <authorList>
            <person name="Kawai M."/>
            <person name="Futagami T."/>
            <person name="Toyoda A."/>
            <person name="Takaki Y."/>
            <person name="Nishi S."/>
            <person name="Hori S."/>
            <person name="Arai W."/>
            <person name="Tsubouchi T."/>
            <person name="Morono Y."/>
            <person name="Uchiyama I."/>
            <person name="Ito T."/>
            <person name="Fujiyama A."/>
            <person name="Inagaki F."/>
            <person name="Takami H."/>
        </authorList>
    </citation>
    <scope>NUCLEOTIDE SEQUENCE</scope>
    <source>
        <strain evidence="8">Expedition CK06-06</strain>
    </source>
</reference>
<evidence type="ECO:0000256" key="5">
    <source>
        <dbReference type="ARBA" id="ARBA00023163"/>
    </source>
</evidence>
<dbReference type="GO" id="GO:0000428">
    <property type="term" value="C:DNA-directed RNA polymerase complex"/>
    <property type="evidence" value="ECO:0007669"/>
    <property type="project" value="UniProtKB-KW"/>
</dbReference>
<evidence type="ECO:0000256" key="6">
    <source>
        <dbReference type="ARBA" id="ARBA00048552"/>
    </source>
</evidence>
<evidence type="ECO:0000256" key="4">
    <source>
        <dbReference type="ARBA" id="ARBA00022695"/>
    </source>
</evidence>
<dbReference type="InterPro" id="IPR045867">
    <property type="entry name" value="DNA-dir_RpoC_beta_prime"/>
</dbReference>